<organism evidence="3">
    <name type="scientific">Chaetomium thermophilum (strain DSM 1495 / CBS 144.50 / IMI 039719)</name>
    <name type="common">Thermochaetoides thermophila</name>
    <dbReference type="NCBI Taxonomy" id="759272"/>
    <lineage>
        <taxon>Eukaryota</taxon>
        <taxon>Fungi</taxon>
        <taxon>Dikarya</taxon>
        <taxon>Ascomycota</taxon>
        <taxon>Pezizomycotina</taxon>
        <taxon>Sordariomycetes</taxon>
        <taxon>Sordariomycetidae</taxon>
        <taxon>Sordariales</taxon>
        <taxon>Chaetomiaceae</taxon>
        <taxon>Thermochaetoides</taxon>
    </lineage>
</organism>
<dbReference type="HOGENOM" id="CLU_2003656_0_0_1"/>
<evidence type="ECO:0000313" key="2">
    <source>
        <dbReference type="EMBL" id="EGS23552.1"/>
    </source>
</evidence>
<dbReference type="GeneID" id="18254285"/>
<evidence type="ECO:0000313" key="3">
    <source>
        <dbReference type="Proteomes" id="UP000008066"/>
    </source>
</evidence>
<reference evidence="2 3" key="1">
    <citation type="journal article" date="2011" name="Cell">
        <title>Insight into structure and assembly of the nuclear pore complex by utilizing the genome of a eukaryotic thermophile.</title>
        <authorList>
            <person name="Amlacher S."/>
            <person name="Sarges P."/>
            <person name="Flemming D."/>
            <person name="van Noort V."/>
            <person name="Kunze R."/>
            <person name="Devos D.P."/>
            <person name="Arumugam M."/>
            <person name="Bork P."/>
            <person name="Hurt E."/>
        </authorList>
    </citation>
    <scope>NUCLEOTIDE SEQUENCE [LARGE SCALE GENOMIC DNA]</scope>
    <source>
        <strain evidence="3">DSM 1495 / CBS 144.50 / IMI 039719</strain>
    </source>
</reference>
<gene>
    <name evidence="2" type="ORF">CTHT_0002470</name>
</gene>
<dbReference type="Proteomes" id="UP000008066">
    <property type="component" value="Unassembled WGS sequence"/>
</dbReference>
<feature type="region of interest" description="Disordered" evidence="1">
    <location>
        <begin position="1"/>
        <end position="26"/>
    </location>
</feature>
<accession>G0RZC4</accession>
<evidence type="ECO:0000256" key="1">
    <source>
        <dbReference type="SAM" id="MobiDB-lite"/>
    </source>
</evidence>
<dbReference type="RefSeq" id="XP_006690794.1">
    <property type="nucleotide sequence ID" value="XM_006690731.1"/>
</dbReference>
<dbReference type="KEGG" id="cthr:CTHT_0002470"/>
<dbReference type="AlphaFoldDB" id="G0RZC4"/>
<proteinExistence type="predicted"/>
<sequence length="124" mass="13305">MPGTGYGRIIKDMHPTGGPTGDTGLRSWAKLSVPERRSGTSGTGGMAAERWNVSDLARNGRPTTVLVGPAFLWHHARDDDGAILAKKFGCWAHTDSSDSLCLTPCQTRVESSGFHAAQRVTRNI</sequence>
<dbReference type="EMBL" id="GL988032">
    <property type="protein sequence ID" value="EGS23552.1"/>
    <property type="molecule type" value="Genomic_DNA"/>
</dbReference>
<protein>
    <submittedName>
        <fullName evidence="2">Uncharacterized protein</fullName>
    </submittedName>
</protein>
<keyword evidence="3" id="KW-1185">Reference proteome</keyword>
<name>G0RZC4_CHATD</name>